<keyword evidence="1" id="KW-0413">Isomerase</keyword>
<evidence type="ECO:0000313" key="1">
    <source>
        <dbReference type="EMBL" id="MBB4908635.1"/>
    </source>
</evidence>
<evidence type="ECO:0000313" key="2">
    <source>
        <dbReference type="Proteomes" id="UP000520767"/>
    </source>
</evidence>
<gene>
    <name evidence="1" type="ORF">FHR82_004888</name>
</gene>
<keyword evidence="2" id="KW-1185">Reference proteome</keyword>
<organism evidence="1 2">
    <name type="scientific">Actinophytocola algeriensis</name>
    <dbReference type="NCBI Taxonomy" id="1768010"/>
    <lineage>
        <taxon>Bacteria</taxon>
        <taxon>Bacillati</taxon>
        <taxon>Actinomycetota</taxon>
        <taxon>Actinomycetes</taxon>
        <taxon>Pseudonocardiales</taxon>
        <taxon>Pseudonocardiaceae</taxon>
    </lineage>
</organism>
<dbReference type="PANTHER" id="PTHR40267">
    <property type="entry name" value="BLR3294 PROTEIN"/>
    <property type="match status" value="1"/>
</dbReference>
<protein>
    <submittedName>
        <fullName evidence="1">Maleate isomerase</fullName>
        <ecNumber evidence="1">5.2.1.1</ecNumber>
    </submittedName>
</protein>
<comment type="caution">
    <text evidence="1">The sequence shown here is derived from an EMBL/GenBank/DDBJ whole genome shotgun (WGS) entry which is preliminary data.</text>
</comment>
<name>A0A7W7Q7T1_9PSEU</name>
<dbReference type="Proteomes" id="UP000520767">
    <property type="component" value="Unassembled WGS sequence"/>
</dbReference>
<dbReference type="RefSeq" id="WP_184812767.1">
    <property type="nucleotide sequence ID" value="NZ_JACHJQ010000005.1"/>
</dbReference>
<dbReference type="Gene3D" id="3.40.50.12500">
    <property type="match status" value="1"/>
</dbReference>
<dbReference type="EC" id="5.2.1.1" evidence="1"/>
<dbReference type="PIRSF" id="PIRSF015736">
    <property type="entry name" value="MI"/>
    <property type="match status" value="1"/>
</dbReference>
<dbReference type="PANTHER" id="PTHR40267:SF1">
    <property type="entry name" value="BLR3294 PROTEIN"/>
    <property type="match status" value="1"/>
</dbReference>
<dbReference type="AlphaFoldDB" id="A0A7W7Q7T1"/>
<dbReference type="Pfam" id="PF17645">
    <property type="entry name" value="Amdase"/>
    <property type="match status" value="1"/>
</dbReference>
<dbReference type="EMBL" id="JACHJQ010000005">
    <property type="protein sequence ID" value="MBB4908635.1"/>
    <property type="molecule type" value="Genomic_DNA"/>
</dbReference>
<accession>A0A7W7Q7T1</accession>
<proteinExistence type="predicted"/>
<dbReference type="InterPro" id="IPR026286">
    <property type="entry name" value="MaiA/AMDase"/>
</dbReference>
<sequence length="266" mass="27560">MYGRRARLGVIVPSTNTTVEPEFAAHVPRDVAVFATRVYVAEVATEAEKAASLLAMHEQLDRAVTELASAGVAAIAYACTSGSFLAGRDSDQVMCADLTRRTGVPIVTTSSALVAALRALRAETLAVATPYVAPVADGATAYLSETGFRVVARNDLHILSNLDKGRLEPTAAFAAATGMDASGADAVVISCTNWRTLDALTAIEAETGKPAVSSNLATLWALLRLAGIDDHHSPATALTSRALPGIARAEWTAATSVPAPEGTHHG</sequence>
<dbReference type="InterPro" id="IPR053714">
    <property type="entry name" value="Iso_Racemase_Enz_sf"/>
</dbReference>
<dbReference type="GO" id="GO:0050076">
    <property type="term" value="F:maleate isomerase activity"/>
    <property type="evidence" value="ECO:0007669"/>
    <property type="project" value="UniProtKB-EC"/>
</dbReference>
<reference evidence="1 2" key="1">
    <citation type="submission" date="2020-08" db="EMBL/GenBank/DDBJ databases">
        <title>Genomic Encyclopedia of Type Strains, Phase III (KMG-III): the genomes of soil and plant-associated and newly described type strains.</title>
        <authorList>
            <person name="Whitman W."/>
        </authorList>
    </citation>
    <scope>NUCLEOTIDE SEQUENCE [LARGE SCALE GENOMIC DNA]</scope>
    <source>
        <strain evidence="1 2">CECT 8960</strain>
    </source>
</reference>